<name>A0A4Z0BPI9_9BURK</name>
<dbReference type="Gene3D" id="3.20.20.140">
    <property type="entry name" value="Metal-dependent hydrolases"/>
    <property type="match status" value="1"/>
</dbReference>
<dbReference type="OrthoDB" id="9787654at2"/>
<feature type="domain" description="Amidohydrolase-related" evidence="1">
    <location>
        <begin position="23"/>
        <end position="289"/>
    </location>
</feature>
<dbReference type="PANTHER" id="PTHR35563">
    <property type="entry name" value="BARREL METAL-DEPENDENT HYDROLASE, PUTATIVE (AFU_ORTHOLOGUE AFUA_1G16240)-RELATED"/>
    <property type="match status" value="1"/>
</dbReference>
<dbReference type="SUPFAM" id="SSF51556">
    <property type="entry name" value="Metallo-dependent hydrolases"/>
    <property type="match status" value="1"/>
</dbReference>
<dbReference type="Pfam" id="PF04909">
    <property type="entry name" value="Amidohydro_2"/>
    <property type="match status" value="1"/>
</dbReference>
<evidence type="ECO:0000313" key="3">
    <source>
        <dbReference type="Proteomes" id="UP000297564"/>
    </source>
</evidence>
<dbReference type="InterPro" id="IPR006680">
    <property type="entry name" value="Amidohydro-rel"/>
</dbReference>
<dbReference type="GO" id="GO:0016787">
    <property type="term" value="F:hydrolase activity"/>
    <property type="evidence" value="ECO:0007669"/>
    <property type="project" value="UniProtKB-KW"/>
</dbReference>
<reference evidence="2 3" key="1">
    <citation type="submission" date="2019-03" db="EMBL/GenBank/DDBJ databases">
        <title>Ramlibacter rhizophilus CCTCC AB2015357, whole genome shotgun sequence.</title>
        <authorList>
            <person name="Zhang X."/>
            <person name="Feng G."/>
            <person name="Zhu H."/>
        </authorList>
    </citation>
    <scope>NUCLEOTIDE SEQUENCE [LARGE SCALE GENOMIC DNA]</scope>
    <source>
        <strain evidence="2 3">CCTCC AB2015357</strain>
    </source>
</reference>
<dbReference type="InterPro" id="IPR032466">
    <property type="entry name" value="Metal_Hydrolase"/>
</dbReference>
<dbReference type="Proteomes" id="UP000297564">
    <property type="component" value="Unassembled WGS sequence"/>
</dbReference>
<protein>
    <submittedName>
        <fullName evidence="2">2-pyrone-4,6-dicarboxylate hydrolase</fullName>
    </submittedName>
</protein>
<keyword evidence="2" id="KW-0378">Hydrolase</keyword>
<evidence type="ECO:0000259" key="1">
    <source>
        <dbReference type="Pfam" id="PF04909"/>
    </source>
</evidence>
<comment type="caution">
    <text evidence="2">The sequence shown here is derived from an EMBL/GenBank/DDBJ whole genome shotgun (WGS) entry which is preliminary data.</text>
</comment>
<dbReference type="PANTHER" id="PTHR35563:SF2">
    <property type="entry name" value="BARREL METAL-DEPENDENT HYDROLASE, PUTATIVE (AFU_ORTHOLOGUE AFUA_1G16240)-RELATED"/>
    <property type="match status" value="1"/>
</dbReference>
<dbReference type="InterPro" id="IPR052358">
    <property type="entry name" value="Aro_Compnd_Degr_Hydrolases"/>
</dbReference>
<evidence type="ECO:0000313" key="2">
    <source>
        <dbReference type="EMBL" id="TFY99888.1"/>
    </source>
</evidence>
<dbReference type="EMBL" id="SMLL01000004">
    <property type="protein sequence ID" value="TFY99888.1"/>
    <property type="molecule type" value="Genomic_DNA"/>
</dbReference>
<dbReference type="AlphaFoldDB" id="A0A4Z0BPI9"/>
<organism evidence="2 3">
    <name type="scientific">Ramlibacter rhizophilus</name>
    <dbReference type="NCBI Taxonomy" id="1781167"/>
    <lineage>
        <taxon>Bacteria</taxon>
        <taxon>Pseudomonadati</taxon>
        <taxon>Pseudomonadota</taxon>
        <taxon>Betaproteobacteria</taxon>
        <taxon>Burkholderiales</taxon>
        <taxon>Comamonadaceae</taxon>
        <taxon>Ramlibacter</taxon>
    </lineage>
</organism>
<keyword evidence="3" id="KW-1185">Reference proteome</keyword>
<dbReference type="RefSeq" id="WP_135285430.1">
    <property type="nucleotide sequence ID" value="NZ_SMLL01000004.1"/>
</dbReference>
<gene>
    <name evidence="2" type="ORF">EZ242_12195</name>
</gene>
<accession>A0A4Z0BPI9</accession>
<proteinExistence type="predicted"/>
<sequence length="294" mass="32610">MSDYFPFHPEPRAPSRPALAGAIDSQFHILGPREKYPVRPGAAYEMPTATPEALQRVHQALGIRRGIIVQTTTYGEDHRVVLDALAALGPGYKACANALVFESASDAELQRLHDAGVRGARFSFRQALGAVLTRPAFDRAVGKLRELGWYMKVQPEQTGIVESVSWFEDLDLPVLIDHMGRPDATLGPDRDPNIAKLRQLLARGNFWVMLSLGEKISRTGAPYDDVVPLARVLIDAAPARCVWGSDWPHPVSKKPPPNDADLLELLYRYVRSEDELRRILVDNPAELFGYEALA</sequence>